<dbReference type="Proteomes" id="UP001320766">
    <property type="component" value="Unassembled WGS sequence"/>
</dbReference>
<comment type="caution">
    <text evidence="2">The sequence shown here is derived from an EMBL/GenBank/DDBJ whole genome shotgun (WGS) entry which is preliminary data.</text>
</comment>
<dbReference type="SMART" id="SM00943">
    <property type="entry name" value="Prim-Pol"/>
    <property type="match status" value="1"/>
</dbReference>
<evidence type="ECO:0000259" key="1">
    <source>
        <dbReference type="SMART" id="SM00943"/>
    </source>
</evidence>
<feature type="domain" description="DNA primase/polymerase bifunctional N-terminal" evidence="1">
    <location>
        <begin position="9"/>
        <end position="188"/>
    </location>
</feature>
<dbReference type="SUPFAM" id="SSF56747">
    <property type="entry name" value="Prim-pol domain"/>
    <property type="match status" value="1"/>
</dbReference>
<proteinExistence type="predicted"/>
<gene>
    <name evidence="2" type="ORF">HD595_000671</name>
</gene>
<dbReference type="RefSeq" id="WP_253765501.1">
    <property type="nucleotide sequence ID" value="NZ_BAAAVE010000035.1"/>
</dbReference>
<name>A0ABT1JS29_9ACTN</name>
<dbReference type="EMBL" id="JAMZEC010000001">
    <property type="protein sequence ID" value="MCP2344549.1"/>
    <property type="molecule type" value="Genomic_DNA"/>
</dbReference>
<accession>A0ABT1JS29</accession>
<sequence>MSTQQLRYALAAAARGWHVFPLTPGDKTPLEGMSWKRQATTDPQVIRRIWGRRPYNVGIACGPSRLLVVDLDVPKPGEHPPAPWDLPGVRDGADVFALVCGRAGEPVPLETFQVRTRRGGLHLYFTAPHGLALGNTSGDKGNGLGWKIDTRGDGGYVVGPGSVVELPDGAGTYQPLHTADPAPLPAWLAERLCPAPPPRRSVVVPLRTGRSGAYLDAAIGACLERIAATGEGHRNVTLWGASVALGQLVAGGALDDATTEALLLEAAVQVGYPAGPARKTIRSGFRRGAMRPRRVPA</sequence>
<evidence type="ECO:0000313" key="3">
    <source>
        <dbReference type="Proteomes" id="UP001320766"/>
    </source>
</evidence>
<dbReference type="InterPro" id="IPR015330">
    <property type="entry name" value="DNA_primase/pol_bifunc_N"/>
</dbReference>
<keyword evidence="3" id="KW-1185">Reference proteome</keyword>
<reference evidence="2 3" key="1">
    <citation type="submission" date="2022-06" db="EMBL/GenBank/DDBJ databases">
        <title>Sequencing the genomes of 1000 actinobacteria strains.</title>
        <authorList>
            <person name="Klenk H.-P."/>
        </authorList>
    </citation>
    <scope>NUCLEOTIDE SEQUENCE [LARGE SCALE GENOMIC DNA]</scope>
    <source>
        <strain evidence="2 3">DSM 44170</strain>
    </source>
</reference>
<protein>
    <recommendedName>
        <fullName evidence="1">DNA primase/polymerase bifunctional N-terminal domain-containing protein</fullName>
    </recommendedName>
</protein>
<dbReference type="CDD" id="cd04859">
    <property type="entry name" value="Prim_Pol"/>
    <property type="match status" value="1"/>
</dbReference>
<dbReference type="Pfam" id="PF09250">
    <property type="entry name" value="Prim-Pol"/>
    <property type="match status" value="1"/>
</dbReference>
<organism evidence="2 3">
    <name type="scientific">Nonomuraea roseoviolacea subsp. carminata</name>
    <dbReference type="NCBI Taxonomy" id="160689"/>
    <lineage>
        <taxon>Bacteria</taxon>
        <taxon>Bacillati</taxon>
        <taxon>Actinomycetota</taxon>
        <taxon>Actinomycetes</taxon>
        <taxon>Streptosporangiales</taxon>
        <taxon>Streptosporangiaceae</taxon>
        <taxon>Nonomuraea</taxon>
    </lineage>
</organism>
<evidence type="ECO:0000313" key="2">
    <source>
        <dbReference type="EMBL" id="MCP2344549.1"/>
    </source>
</evidence>